<dbReference type="PANTHER" id="PTHR11562">
    <property type="entry name" value="CATION EFFLUX PROTEIN/ ZINC TRANSPORTER"/>
    <property type="match status" value="1"/>
</dbReference>
<dbReference type="InterPro" id="IPR050681">
    <property type="entry name" value="CDF/SLC30A"/>
</dbReference>
<evidence type="ECO:0000256" key="1">
    <source>
        <dbReference type="ARBA" id="ARBA00022906"/>
    </source>
</evidence>
<dbReference type="GO" id="GO:0005773">
    <property type="term" value="C:vacuole"/>
    <property type="evidence" value="ECO:0007669"/>
    <property type="project" value="TreeGrafter"/>
</dbReference>
<feature type="region of interest" description="Disordered" evidence="2">
    <location>
        <begin position="25"/>
        <end position="81"/>
    </location>
</feature>
<evidence type="ECO:0000313" key="4">
    <source>
        <dbReference type="Proteomes" id="UP001187192"/>
    </source>
</evidence>
<sequence length="174" mass="18752">MFVVSAFGLVDNIAMTILLGHDHGGHGHGHGVLSRAHGQHHHGHGDPEDRHHGISVTGHHHHHHHHDHQGGSSQHDNEQHNATEAGVAEPLLKNCSEGEANAATALVLGMTIRILQNIVEVLIESTPREIDATKLENCLCEMDEVVAIHRLHIGARTVGKVLLACHVIVNGGRC</sequence>
<evidence type="ECO:0000313" key="3">
    <source>
        <dbReference type="EMBL" id="GMN40367.1"/>
    </source>
</evidence>
<dbReference type="GO" id="GO:0005886">
    <property type="term" value="C:plasma membrane"/>
    <property type="evidence" value="ECO:0007669"/>
    <property type="project" value="TreeGrafter"/>
</dbReference>
<feature type="compositionally biased region" description="Basic residues" evidence="2">
    <location>
        <begin position="58"/>
        <end position="67"/>
    </location>
</feature>
<gene>
    <name evidence="3" type="ORF">TIFTF001_009594</name>
</gene>
<dbReference type="EMBL" id="BTGU01000011">
    <property type="protein sequence ID" value="GMN40367.1"/>
    <property type="molecule type" value="Genomic_DNA"/>
</dbReference>
<evidence type="ECO:0000256" key="2">
    <source>
        <dbReference type="SAM" id="MobiDB-lite"/>
    </source>
</evidence>
<keyword evidence="1" id="KW-0406">Ion transport</keyword>
<dbReference type="GO" id="GO:0005385">
    <property type="term" value="F:zinc ion transmembrane transporter activity"/>
    <property type="evidence" value="ECO:0007669"/>
    <property type="project" value="TreeGrafter"/>
</dbReference>
<accession>A0AA87ZU23</accession>
<keyword evidence="1" id="KW-0862">Zinc</keyword>
<comment type="caution">
    <text evidence="3">The sequence shown here is derived from an EMBL/GenBank/DDBJ whole genome shotgun (WGS) entry which is preliminary data.</text>
</comment>
<reference evidence="3" key="1">
    <citation type="submission" date="2023-07" db="EMBL/GenBank/DDBJ databases">
        <title>draft genome sequence of fig (Ficus carica).</title>
        <authorList>
            <person name="Takahashi T."/>
            <person name="Nishimura K."/>
        </authorList>
    </citation>
    <scope>NUCLEOTIDE SEQUENCE</scope>
</reference>
<keyword evidence="1" id="KW-0864">Zinc transport</keyword>
<proteinExistence type="predicted"/>
<protein>
    <submittedName>
        <fullName evidence="3">Uncharacterized protein</fullName>
    </submittedName>
</protein>
<keyword evidence="4" id="KW-1185">Reference proteome</keyword>
<dbReference type="PANTHER" id="PTHR11562:SF100">
    <property type="entry name" value="METAL TOLERANCE PROTEIN A2"/>
    <property type="match status" value="1"/>
</dbReference>
<name>A0AA87ZU23_FICCA</name>
<organism evidence="3 4">
    <name type="scientific">Ficus carica</name>
    <name type="common">Common fig</name>
    <dbReference type="NCBI Taxonomy" id="3494"/>
    <lineage>
        <taxon>Eukaryota</taxon>
        <taxon>Viridiplantae</taxon>
        <taxon>Streptophyta</taxon>
        <taxon>Embryophyta</taxon>
        <taxon>Tracheophyta</taxon>
        <taxon>Spermatophyta</taxon>
        <taxon>Magnoliopsida</taxon>
        <taxon>eudicotyledons</taxon>
        <taxon>Gunneridae</taxon>
        <taxon>Pentapetalae</taxon>
        <taxon>rosids</taxon>
        <taxon>fabids</taxon>
        <taxon>Rosales</taxon>
        <taxon>Moraceae</taxon>
        <taxon>Ficeae</taxon>
        <taxon>Ficus</taxon>
    </lineage>
</organism>
<keyword evidence="1" id="KW-0813">Transport</keyword>
<dbReference type="AlphaFoldDB" id="A0AA87ZU23"/>
<dbReference type="Proteomes" id="UP001187192">
    <property type="component" value="Unassembled WGS sequence"/>
</dbReference>